<keyword evidence="4 5" id="KW-0539">Nucleus</keyword>
<protein>
    <recommendedName>
        <fullName evidence="2 5">Ribosome biogenesis protein NOP53</fullName>
    </recommendedName>
</protein>
<name>A0ABD0Y479_9HEMI</name>
<evidence type="ECO:0000256" key="3">
    <source>
        <dbReference type="ARBA" id="ARBA00022517"/>
    </source>
</evidence>
<reference evidence="7 8" key="1">
    <citation type="submission" date="2024-07" db="EMBL/GenBank/DDBJ databases">
        <title>Chromosome-level genome assembly of the water stick insect Ranatra chinensis (Heteroptera: Nepidae).</title>
        <authorList>
            <person name="Liu X."/>
        </authorList>
    </citation>
    <scope>NUCLEOTIDE SEQUENCE [LARGE SCALE GENOMIC DNA]</scope>
    <source>
        <strain evidence="7">Cailab_2021Rc</strain>
        <tissue evidence="7">Muscle</tissue>
    </source>
</reference>
<evidence type="ECO:0000256" key="1">
    <source>
        <dbReference type="ARBA" id="ARBA00008838"/>
    </source>
</evidence>
<dbReference type="AlphaFoldDB" id="A0ABD0Y479"/>
<dbReference type="EMBL" id="JBFDAA010000014">
    <property type="protein sequence ID" value="KAL1122102.1"/>
    <property type="molecule type" value="Genomic_DNA"/>
</dbReference>
<dbReference type="GO" id="GO:0005730">
    <property type="term" value="C:nucleolus"/>
    <property type="evidence" value="ECO:0007669"/>
    <property type="project" value="UniProtKB-SubCell"/>
</dbReference>
<accession>A0ABD0Y479</accession>
<keyword evidence="8" id="KW-1185">Reference proteome</keyword>
<sequence length="451" mass="52787">MIQPKKKGVSKKSKKSWRKHVNIQDVDDFLDDKRLEERLGGPFENKKDEELFFVDTKPLSENELLSRKERSLRPLKCLEILKSTSSVQDPVIKRNRVRTREERRHPIRKRIYELNRARGILPKREVEASRQSLADIKKKKRLKKQSKTIKFVVDSWRDGNDDFEGQAWLLDDTVRHNLTNTRNLKVSVPRGVQKKKSVLPAIENPHPGISYNPSYGDHRDLLAKVAEDELKLQKEEEHIARVTTEIFSKVTPQEKEESWVKEMSQGLFPVENRKEETPEEIENEYKAINPPVDYKKKKTLKQKRKQREQKQAAVLRKQLKMEKRKIADIYKLRMLNNEVEVNEKKQANAREKKKALAEKKATEPKRLGPLKFTAPNIEFNPSTELKGNLRGIKPSGNLLTDRFYSLQKRNILPPNVKLNRYGLSLFVFKITYCYKLGSPLLQTRIETILVA</sequence>
<organism evidence="7 8">
    <name type="scientific">Ranatra chinensis</name>
    <dbReference type="NCBI Taxonomy" id="642074"/>
    <lineage>
        <taxon>Eukaryota</taxon>
        <taxon>Metazoa</taxon>
        <taxon>Ecdysozoa</taxon>
        <taxon>Arthropoda</taxon>
        <taxon>Hexapoda</taxon>
        <taxon>Insecta</taxon>
        <taxon>Pterygota</taxon>
        <taxon>Neoptera</taxon>
        <taxon>Paraneoptera</taxon>
        <taxon>Hemiptera</taxon>
        <taxon>Heteroptera</taxon>
        <taxon>Panheteroptera</taxon>
        <taxon>Nepomorpha</taxon>
        <taxon>Nepidae</taxon>
        <taxon>Ranatrinae</taxon>
        <taxon>Ranatra</taxon>
    </lineage>
</organism>
<dbReference type="Proteomes" id="UP001558652">
    <property type="component" value="Unassembled WGS sequence"/>
</dbReference>
<evidence type="ECO:0000256" key="4">
    <source>
        <dbReference type="ARBA" id="ARBA00023242"/>
    </source>
</evidence>
<keyword evidence="3 5" id="KW-0690">Ribosome biogenesis</keyword>
<comment type="function">
    <text evidence="5">May play a role in ribosome biogenesis.</text>
</comment>
<dbReference type="PANTHER" id="PTHR14211:SF7">
    <property type="entry name" value="RIBOSOME BIOGENESIS PROTEIN NOP53"/>
    <property type="match status" value="1"/>
</dbReference>
<evidence type="ECO:0000256" key="6">
    <source>
        <dbReference type="SAM" id="Coils"/>
    </source>
</evidence>
<evidence type="ECO:0000313" key="7">
    <source>
        <dbReference type="EMBL" id="KAL1122102.1"/>
    </source>
</evidence>
<keyword evidence="6" id="KW-0175">Coiled coil</keyword>
<comment type="similarity">
    <text evidence="1 5">Belongs to the NOP53 family.</text>
</comment>
<evidence type="ECO:0000256" key="5">
    <source>
        <dbReference type="PIRNR" id="PIRNR017302"/>
    </source>
</evidence>
<feature type="coiled-coil region" evidence="6">
    <location>
        <begin position="305"/>
        <end position="362"/>
    </location>
</feature>
<dbReference type="PANTHER" id="PTHR14211">
    <property type="entry name" value="GLIOMA SUPPRESSOR CANDIDATE REGION GENE 2"/>
    <property type="match status" value="1"/>
</dbReference>
<evidence type="ECO:0000313" key="8">
    <source>
        <dbReference type="Proteomes" id="UP001558652"/>
    </source>
</evidence>
<evidence type="ECO:0000256" key="2">
    <source>
        <dbReference type="ARBA" id="ARBA00018339"/>
    </source>
</evidence>
<proteinExistence type="inferred from homology"/>
<dbReference type="PIRSF" id="PIRSF017302">
    <property type="entry name" value="Gltscr2"/>
    <property type="match status" value="1"/>
</dbReference>
<dbReference type="Pfam" id="PF07767">
    <property type="entry name" value="Nop53"/>
    <property type="match status" value="1"/>
</dbReference>
<comment type="subcellular location">
    <subcellularLocation>
        <location evidence="5">Nucleus</location>
        <location evidence="5">Nucleolus</location>
    </subcellularLocation>
    <subcellularLocation>
        <location evidence="5">Nucleus</location>
        <location evidence="5">Nucleoplasm</location>
    </subcellularLocation>
</comment>
<comment type="caution">
    <text evidence="7">The sequence shown here is derived from an EMBL/GenBank/DDBJ whole genome shotgun (WGS) entry which is preliminary data.</text>
</comment>
<dbReference type="GO" id="GO:0005654">
    <property type="term" value="C:nucleoplasm"/>
    <property type="evidence" value="ECO:0007669"/>
    <property type="project" value="UniProtKB-SubCell"/>
</dbReference>
<dbReference type="GO" id="GO:0000027">
    <property type="term" value="P:ribosomal large subunit assembly"/>
    <property type="evidence" value="ECO:0007669"/>
    <property type="project" value="UniProtKB-UniRule"/>
</dbReference>
<gene>
    <name evidence="7" type="ORF">AAG570_003508</name>
</gene>
<dbReference type="InterPro" id="IPR011687">
    <property type="entry name" value="Nop53/GLTSCR2"/>
</dbReference>